<dbReference type="InterPro" id="IPR048435">
    <property type="entry name" value="MASE6"/>
</dbReference>
<dbReference type="PANTHER" id="PTHR45138:SF9">
    <property type="entry name" value="DIGUANYLATE CYCLASE DGCM-RELATED"/>
    <property type="match status" value="1"/>
</dbReference>
<dbReference type="EMBL" id="FPHB01000046">
    <property type="protein sequence ID" value="SFV59535.1"/>
    <property type="molecule type" value="Genomic_DNA"/>
</dbReference>
<organism evidence="3">
    <name type="scientific">hydrothermal vent metagenome</name>
    <dbReference type="NCBI Taxonomy" id="652676"/>
    <lineage>
        <taxon>unclassified sequences</taxon>
        <taxon>metagenomes</taxon>
        <taxon>ecological metagenomes</taxon>
    </lineage>
</organism>
<dbReference type="CDD" id="cd01949">
    <property type="entry name" value="GGDEF"/>
    <property type="match status" value="1"/>
</dbReference>
<dbReference type="AlphaFoldDB" id="A0A1W1C1C4"/>
<feature type="transmembrane region" description="Helical" evidence="1">
    <location>
        <begin position="28"/>
        <end position="47"/>
    </location>
</feature>
<evidence type="ECO:0000313" key="3">
    <source>
        <dbReference type="EMBL" id="SFV59535.1"/>
    </source>
</evidence>
<evidence type="ECO:0000256" key="1">
    <source>
        <dbReference type="SAM" id="Phobius"/>
    </source>
</evidence>
<dbReference type="Pfam" id="PF00990">
    <property type="entry name" value="GGDEF"/>
    <property type="match status" value="1"/>
</dbReference>
<dbReference type="NCBIfam" id="TIGR00254">
    <property type="entry name" value="GGDEF"/>
    <property type="match status" value="1"/>
</dbReference>
<feature type="transmembrane region" description="Helical" evidence="1">
    <location>
        <begin position="107"/>
        <end position="125"/>
    </location>
</feature>
<dbReference type="GO" id="GO:0005886">
    <property type="term" value="C:plasma membrane"/>
    <property type="evidence" value="ECO:0007669"/>
    <property type="project" value="TreeGrafter"/>
</dbReference>
<dbReference type="InterPro" id="IPR043128">
    <property type="entry name" value="Rev_trsase/Diguanyl_cyclase"/>
</dbReference>
<dbReference type="InterPro" id="IPR050469">
    <property type="entry name" value="Diguanylate_Cyclase"/>
</dbReference>
<gene>
    <name evidence="3" type="ORF">MNB_SM-7-106</name>
</gene>
<accession>A0A1W1C1C4</accession>
<dbReference type="SMART" id="SM00267">
    <property type="entry name" value="GGDEF"/>
    <property type="match status" value="1"/>
</dbReference>
<dbReference type="InterPro" id="IPR029787">
    <property type="entry name" value="Nucleotide_cyclase"/>
</dbReference>
<dbReference type="GO" id="GO:1902201">
    <property type="term" value="P:negative regulation of bacterial-type flagellum-dependent cell motility"/>
    <property type="evidence" value="ECO:0007669"/>
    <property type="project" value="TreeGrafter"/>
</dbReference>
<dbReference type="InterPro" id="IPR000160">
    <property type="entry name" value="GGDEF_dom"/>
</dbReference>
<evidence type="ECO:0000259" key="2">
    <source>
        <dbReference type="PROSITE" id="PS50887"/>
    </source>
</evidence>
<keyword evidence="1" id="KW-1133">Transmembrane helix</keyword>
<dbReference type="GO" id="GO:0052621">
    <property type="term" value="F:diguanylate cyclase activity"/>
    <property type="evidence" value="ECO:0007669"/>
    <property type="project" value="TreeGrafter"/>
</dbReference>
<dbReference type="PROSITE" id="PS50887">
    <property type="entry name" value="GGDEF"/>
    <property type="match status" value="1"/>
</dbReference>
<feature type="domain" description="GGDEF" evidence="2">
    <location>
        <begin position="236"/>
        <end position="364"/>
    </location>
</feature>
<keyword evidence="1" id="KW-0472">Membrane</keyword>
<feature type="transmembrane region" description="Helical" evidence="1">
    <location>
        <begin position="130"/>
        <end position="147"/>
    </location>
</feature>
<keyword evidence="1" id="KW-0812">Transmembrane</keyword>
<proteinExistence type="predicted"/>
<protein>
    <submittedName>
        <fullName evidence="3">Diguanylate cyclase/phosphodiesterase (GGDEF &amp; EAL domains) with PAS/PAC sensor(S)</fullName>
    </submittedName>
</protein>
<dbReference type="GO" id="GO:0043709">
    <property type="term" value="P:cell adhesion involved in single-species biofilm formation"/>
    <property type="evidence" value="ECO:0007669"/>
    <property type="project" value="TreeGrafter"/>
</dbReference>
<sequence length="364" mass="42638">MDYKEGDQLIIQEKGENDRDYFHLRKEIVVKVFLKIAFIVLTTFSIINIFYNTYSIALLDFLAALIALYTVKALKNKQTINLAIKISSFNIFFFFLLYVLFNGNTDNGLFWVMFVPIFLIPLHGYKKGTAISILFYVIVFIIAYFGIGEWQNGEWNFHSYIRFVASSSILLYVIYINEYAIYQTNLLLYKKEENEKRYIKKLQEFAELDYLTKIYNRRKISKLLEIEFKRSKRYKVGFCLAIVDIDYFKKINDTYGHNTGDEVLVGFTNIIKSSIRETDIFGRWGGEEFVIIFTHSTMQESYSKCEKIRQKIQESNFEGVHITCSIGIACYNDTIENTHELIAQADKALYKAKEMGRNMVQTEG</sequence>
<dbReference type="PANTHER" id="PTHR45138">
    <property type="entry name" value="REGULATORY COMPONENTS OF SENSORY TRANSDUCTION SYSTEM"/>
    <property type="match status" value="1"/>
</dbReference>
<dbReference type="Gene3D" id="3.30.70.270">
    <property type="match status" value="1"/>
</dbReference>
<dbReference type="SUPFAM" id="SSF55073">
    <property type="entry name" value="Nucleotide cyclase"/>
    <property type="match status" value="1"/>
</dbReference>
<dbReference type="Pfam" id="PF20966">
    <property type="entry name" value="MASE6"/>
    <property type="match status" value="1"/>
</dbReference>
<dbReference type="FunFam" id="3.30.70.270:FF:000001">
    <property type="entry name" value="Diguanylate cyclase domain protein"/>
    <property type="match status" value="1"/>
</dbReference>
<reference evidence="3" key="1">
    <citation type="submission" date="2016-10" db="EMBL/GenBank/DDBJ databases">
        <authorList>
            <person name="de Groot N.N."/>
        </authorList>
    </citation>
    <scope>NUCLEOTIDE SEQUENCE</scope>
</reference>
<feature type="transmembrane region" description="Helical" evidence="1">
    <location>
        <begin position="83"/>
        <end position="101"/>
    </location>
</feature>
<feature type="transmembrane region" description="Helical" evidence="1">
    <location>
        <begin position="159"/>
        <end position="181"/>
    </location>
</feature>
<name>A0A1W1C1C4_9ZZZZ</name>